<gene>
    <name evidence="1" type="ORF">PR002_g33060</name>
</gene>
<dbReference type="OrthoDB" id="123348at2759"/>
<sequence length="81" mass="9308">MWAVYERGHVAHLGNHTNNRLESAWGALKDILKPEMELDECVETLYFLQTTAELEYASRFNVLGSRVYHGADEMLLRLAVL</sequence>
<organism evidence="1 2">
    <name type="scientific">Phytophthora rubi</name>
    <dbReference type="NCBI Taxonomy" id="129364"/>
    <lineage>
        <taxon>Eukaryota</taxon>
        <taxon>Sar</taxon>
        <taxon>Stramenopiles</taxon>
        <taxon>Oomycota</taxon>
        <taxon>Peronosporomycetes</taxon>
        <taxon>Peronosporales</taxon>
        <taxon>Peronosporaceae</taxon>
        <taxon>Phytophthora</taxon>
    </lineage>
</organism>
<feature type="non-terminal residue" evidence="1">
    <location>
        <position position="81"/>
    </location>
</feature>
<name>A0A6A3G0E7_9STRA</name>
<evidence type="ECO:0000313" key="1">
    <source>
        <dbReference type="EMBL" id="KAE8951159.1"/>
    </source>
</evidence>
<protein>
    <submittedName>
        <fullName evidence="1">Uncharacterized protein</fullName>
    </submittedName>
</protein>
<evidence type="ECO:0000313" key="2">
    <source>
        <dbReference type="Proteomes" id="UP000435112"/>
    </source>
</evidence>
<reference evidence="1 2" key="1">
    <citation type="submission" date="2018-09" db="EMBL/GenBank/DDBJ databases">
        <title>Genomic investigation of the strawberry pathogen Phytophthora fragariae indicates pathogenicity is determined by transcriptional variation in three key races.</title>
        <authorList>
            <person name="Adams T.M."/>
            <person name="Armitage A.D."/>
            <person name="Sobczyk M.K."/>
            <person name="Bates H.J."/>
            <person name="Dunwell J.M."/>
            <person name="Nellist C.F."/>
            <person name="Harrison R.J."/>
        </authorList>
    </citation>
    <scope>NUCLEOTIDE SEQUENCE [LARGE SCALE GENOMIC DNA]</scope>
    <source>
        <strain evidence="1 2">SCRP324</strain>
    </source>
</reference>
<accession>A0A6A3G0E7</accession>
<proteinExistence type="predicted"/>
<dbReference type="Proteomes" id="UP000435112">
    <property type="component" value="Unassembled WGS sequence"/>
</dbReference>
<comment type="caution">
    <text evidence="1">The sequence shown here is derived from an EMBL/GenBank/DDBJ whole genome shotgun (WGS) entry which is preliminary data.</text>
</comment>
<dbReference type="EMBL" id="QXFU01012968">
    <property type="protein sequence ID" value="KAE8951159.1"/>
    <property type="molecule type" value="Genomic_DNA"/>
</dbReference>
<dbReference type="AlphaFoldDB" id="A0A6A3G0E7"/>